<comment type="caution">
    <text evidence="2">The sequence shown here is derived from an EMBL/GenBank/DDBJ whole genome shotgun (WGS) entry which is preliminary data.</text>
</comment>
<feature type="chain" id="PRO_5015151452" description="Non-specific serine/threonine protein kinase" evidence="1">
    <location>
        <begin position="21"/>
        <end position="54"/>
    </location>
</feature>
<proteinExistence type="predicted"/>
<accession>A0A2P6SCD1</accession>
<sequence length="54" mass="5968">MVSLLLFFVFSSDFLQIGQGGFGVVYYSKLTSEDNTKIVTASGDQTVTVHFERS</sequence>
<name>A0A2P6SCD1_ROSCH</name>
<dbReference type="AlphaFoldDB" id="A0A2P6SCD1"/>
<organism evidence="2 3">
    <name type="scientific">Rosa chinensis</name>
    <name type="common">China rose</name>
    <dbReference type="NCBI Taxonomy" id="74649"/>
    <lineage>
        <taxon>Eukaryota</taxon>
        <taxon>Viridiplantae</taxon>
        <taxon>Streptophyta</taxon>
        <taxon>Embryophyta</taxon>
        <taxon>Tracheophyta</taxon>
        <taxon>Spermatophyta</taxon>
        <taxon>Magnoliopsida</taxon>
        <taxon>eudicotyledons</taxon>
        <taxon>Gunneridae</taxon>
        <taxon>Pentapetalae</taxon>
        <taxon>rosids</taxon>
        <taxon>fabids</taxon>
        <taxon>Rosales</taxon>
        <taxon>Rosaceae</taxon>
        <taxon>Rosoideae</taxon>
        <taxon>Rosoideae incertae sedis</taxon>
        <taxon>Rosa</taxon>
    </lineage>
</organism>
<keyword evidence="3" id="KW-1185">Reference proteome</keyword>
<keyword evidence="1" id="KW-0732">Signal</keyword>
<evidence type="ECO:0000256" key="1">
    <source>
        <dbReference type="SAM" id="SignalP"/>
    </source>
</evidence>
<evidence type="ECO:0008006" key="4">
    <source>
        <dbReference type="Google" id="ProtNLM"/>
    </source>
</evidence>
<dbReference type="EMBL" id="PDCK01000039">
    <property type="protein sequence ID" value="PRQ56332.1"/>
    <property type="molecule type" value="Genomic_DNA"/>
</dbReference>
<feature type="signal peptide" evidence="1">
    <location>
        <begin position="1"/>
        <end position="20"/>
    </location>
</feature>
<evidence type="ECO:0000313" key="3">
    <source>
        <dbReference type="Proteomes" id="UP000238479"/>
    </source>
</evidence>
<protein>
    <recommendedName>
        <fullName evidence="4">Non-specific serine/threonine protein kinase</fullName>
    </recommendedName>
</protein>
<dbReference type="Proteomes" id="UP000238479">
    <property type="component" value="Chromosome 1"/>
</dbReference>
<gene>
    <name evidence="2" type="ORF">RchiOBHm_Chr1g0334601</name>
</gene>
<reference evidence="2 3" key="1">
    <citation type="journal article" date="2018" name="Nat. Genet.">
        <title>The Rosa genome provides new insights in the design of modern roses.</title>
        <authorList>
            <person name="Bendahmane M."/>
        </authorList>
    </citation>
    <scope>NUCLEOTIDE SEQUENCE [LARGE SCALE GENOMIC DNA]</scope>
    <source>
        <strain evidence="3">cv. Old Blush</strain>
    </source>
</reference>
<dbReference type="Gramene" id="PRQ56332">
    <property type="protein sequence ID" value="PRQ56332"/>
    <property type="gene ID" value="RchiOBHm_Chr1g0334601"/>
</dbReference>
<evidence type="ECO:0000313" key="2">
    <source>
        <dbReference type="EMBL" id="PRQ56332.1"/>
    </source>
</evidence>